<keyword evidence="4" id="KW-1185">Reference proteome</keyword>
<name>A0A226D5J1_FOLCA</name>
<reference evidence="3 4" key="1">
    <citation type="submission" date="2015-12" db="EMBL/GenBank/DDBJ databases">
        <title>The genome of Folsomia candida.</title>
        <authorList>
            <person name="Faddeeva A."/>
            <person name="Derks M.F."/>
            <person name="Anvar Y."/>
            <person name="Smit S."/>
            <person name="Van Straalen N."/>
            <person name="Roelofs D."/>
        </authorList>
    </citation>
    <scope>NUCLEOTIDE SEQUENCE [LARGE SCALE GENOMIC DNA]</scope>
    <source>
        <strain evidence="3 4">VU population</strain>
        <tissue evidence="3">Whole body</tissue>
    </source>
</reference>
<gene>
    <name evidence="3" type="ORF">Fcan01_24232</name>
</gene>
<proteinExistence type="predicted"/>
<organism evidence="3 4">
    <name type="scientific">Folsomia candida</name>
    <name type="common">Springtail</name>
    <dbReference type="NCBI Taxonomy" id="158441"/>
    <lineage>
        <taxon>Eukaryota</taxon>
        <taxon>Metazoa</taxon>
        <taxon>Ecdysozoa</taxon>
        <taxon>Arthropoda</taxon>
        <taxon>Hexapoda</taxon>
        <taxon>Collembola</taxon>
        <taxon>Entomobryomorpha</taxon>
        <taxon>Isotomoidea</taxon>
        <taxon>Isotomidae</taxon>
        <taxon>Proisotominae</taxon>
        <taxon>Folsomia</taxon>
    </lineage>
</organism>
<accession>A0A226D5J1</accession>
<keyword evidence="1" id="KW-0812">Transmembrane</keyword>
<dbReference type="EMBL" id="LNIX01000031">
    <property type="protein sequence ID" value="OXA40832.1"/>
    <property type="molecule type" value="Genomic_DNA"/>
</dbReference>
<feature type="transmembrane region" description="Helical" evidence="1">
    <location>
        <begin position="356"/>
        <end position="376"/>
    </location>
</feature>
<feature type="transmembrane region" description="Helical" evidence="1">
    <location>
        <begin position="331"/>
        <end position="351"/>
    </location>
</feature>
<feature type="signal peptide" evidence="2">
    <location>
        <begin position="1"/>
        <end position="16"/>
    </location>
</feature>
<keyword evidence="1" id="KW-0472">Membrane</keyword>
<comment type="caution">
    <text evidence="3">The sequence shown here is derived from an EMBL/GenBank/DDBJ whole genome shotgun (WGS) entry which is preliminary data.</text>
</comment>
<sequence>MRYPLGILLVLTSTTCSDLSEVSISFFNNCVTVLITSGNITVVTEHPIISITKLNGVTNSVPRMRGKAASRRKWRGAPYCWAFFVVEPTKKQLEVIPLDNFLPPFITQTSRPQFIILITERSSQASVKSWIDNHTSYSTMMFWSRELIFAYLWENRTGTTFSYHNKYYSKTVSNTSEPWISVECHNLDVIRDTCFPKISTVSEQLSKLNKYYWRPFDRDEPTFAYSKFHRLHEELLKNGETKWFFENLASSTTIDEFLCIWILEDVLRHEMLPLAGGDQINAAFIVGSLNFNTFYSDIILLRTKSLKFLSCHQVGHHVSTFGPLFSPFDGETWLCILLSFTLTSLLISLLLKSYSVLSGAFLPFGILVESSVLSGINLSKVNATACHLLIGIWVVMIGTVLTNWYKTSFTMEMIVPEDVTAPWRTFIDVADFNFFIPVEFFNFDPGLSIDYDGLIRSFYYKLFLFLKRLTWPHPQFGDTNIVEGRNDIVLRWHDAMTAAATWNMGYPAFKSVEVLRPLMYNSTEHFIKNLTGCEHVGYLDTGENIDSLLAFLNDKIMRRKSFMKGEDEILNHFQGWELPSIRNSYVFERMKIMVSSGIYGYIDSWYKRVKPMKLFNHYAPSNETREDINGVFLGLGFSSKISTAFWIGGIMIVLSLVVSLGEVIVYGLWH</sequence>
<evidence type="ECO:0000313" key="4">
    <source>
        <dbReference type="Proteomes" id="UP000198287"/>
    </source>
</evidence>
<keyword evidence="1" id="KW-1133">Transmembrane helix</keyword>
<feature type="chain" id="PRO_5013189123" evidence="2">
    <location>
        <begin position="17"/>
        <end position="670"/>
    </location>
</feature>
<feature type="transmembrane region" description="Helical" evidence="1">
    <location>
        <begin position="644"/>
        <end position="669"/>
    </location>
</feature>
<keyword evidence="2" id="KW-0732">Signal</keyword>
<protein>
    <submittedName>
        <fullName evidence="3">Uncharacterized protein</fullName>
    </submittedName>
</protein>
<dbReference type="Proteomes" id="UP000198287">
    <property type="component" value="Unassembled WGS sequence"/>
</dbReference>
<evidence type="ECO:0000256" key="1">
    <source>
        <dbReference type="SAM" id="Phobius"/>
    </source>
</evidence>
<feature type="transmembrane region" description="Helical" evidence="1">
    <location>
        <begin position="388"/>
        <end position="405"/>
    </location>
</feature>
<evidence type="ECO:0000256" key="2">
    <source>
        <dbReference type="SAM" id="SignalP"/>
    </source>
</evidence>
<evidence type="ECO:0000313" key="3">
    <source>
        <dbReference type="EMBL" id="OXA40832.1"/>
    </source>
</evidence>
<dbReference type="AlphaFoldDB" id="A0A226D5J1"/>